<keyword evidence="1" id="KW-0059">Arsenical resistance</keyword>
<dbReference type="InterPro" id="IPR036196">
    <property type="entry name" value="Ptyr_pPase_sf"/>
</dbReference>
<evidence type="ECO:0000313" key="4">
    <source>
        <dbReference type="Proteomes" id="UP000609874"/>
    </source>
</evidence>
<reference evidence="3 4" key="1">
    <citation type="submission" date="2020-08" db="EMBL/GenBank/DDBJ databases">
        <title>A Genomic Blueprint of the Chicken Gut Microbiome.</title>
        <authorList>
            <person name="Gilroy R."/>
            <person name="Ravi A."/>
            <person name="Getino M."/>
            <person name="Pursley I."/>
            <person name="Horton D.L."/>
            <person name="Alikhan N.-F."/>
            <person name="Baker D."/>
            <person name="Gharbi K."/>
            <person name="Hall N."/>
            <person name="Watson M."/>
            <person name="Adriaenssens E.M."/>
            <person name="Foster-Nyarko E."/>
            <person name="Jarju S."/>
            <person name="Secka A."/>
            <person name="Antonio M."/>
            <person name="Oren A."/>
            <person name="Chaudhuri R."/>
            <person name="La Ragione R.M."/>
            <person name="Hildebrand F."/>
            <person name="Pallen M.J."/>
        </authorList>
    </citation>
    <scope>NUCLEOTIDE SEQUENCE [LARGE SCALE GENOMIC DNA]</scope>
    <source>
        <strain evidence="3 4">Sa2CUA1</strain>
    </source>
</reference>
<keyword evidence="4" id="KW-1185">Reference proteome</keyword>
<evidence type="ECO:0000259" key="2">
    <source>
        <dbReference type="SMART" id="SM00226"/>
    </source>
</evidence>
<dbReference type="SUPFAM" id="SSF52788">
    <property type="entry name" value="Phosphotyrosine protein phosphatases I"/>
    <property type="match status" value="1"/>
</dbReference>
<dbReference type="InterPro" id="IPR023485">
    <property type="entry name" value="Ptyr_pPase"/>
</dbReference>
<gene>
    <name evidence="3" type="ORF">H9639_01280</name>
</gene>
<dbReference type="PANTHER" id="PTHR43428">
    <property type="entry name" value="ARSENATE REDUCTASE"/>
    <property type="match status" value="1"/>
</dbReference>
<dbReference type="RefSeq" id="WP_191806338.1">
    <property type="nucleotide sequence ID" value="NZ_JACSQD010000001.1"/>
</dbReference>
<protein>
    <submittedName>
        <fullName evidence="3">Low molecular weight phosphatase family protein</fullName>
    </submittedName>
</protein>
<evidence type="ECO:0000256" key="1">
    <source>
        <dbReference type="ARBA" id="ARBA00022849"/>
    </source>
</evidence>
<feature type="domain" description="Phosphotyrosine protein phosphatase I" evidence="2">
    <location>
        <begin position="5"/>
        <end position="133"/>
    </location>
</feature>
<dbReference type="Gene3D" id="3.40.50.2300">
    <property type="match status" value="1"/>
</dbReference>
<dbReference type="EMBL" id="JACSQD010000001">
    <property type="protein sequence ID" value="MBD7993932.1"/>
    <property type="molecule type" value="Genomic_DNA"/>
</dbReference>
<proteinExistence type="predicted"/>
<evidence type="ECO:0000313" key="3">
    <source>
        <dbReference type="EMBL" id="MBD7993932.1"/>
    </source>
</evidence>
<organism evidence="3 4">
    <name type="scientific">Arthrobacter gallicola</name>
    <dbReference type="NCBI Taxonomy" id="2762225"/>
    <lineage>
        <taxon>Bacteria</taxon>
        <taxon>Bacillati</taxon>
        <taxon>Actinomycetota</taxon>
        <taxon>Actinomycetes</taxon>
        <taxon>Micrococcales</taxon>
        <taxon>Micrococcaceae</taxon>
        <taxon>Arthrobacter</taxon>
    </lineage>
</organism>
<comment type="caution">
    <text evidence="3">The sequence shown here is derived from an EMBL/GenBank/DDBJ whole genome shotgun (WGS) entry which is preliminary data.</text>
</comment>
<dbReference type="Pfam" id="PF01451">
    <property type="entry name" value="LMWPc"/>
    <property type="match status" value="1"/>
</dbReference>
<dbReference type="SMART" id="SM00226">
    <property type="entry name" value="LMWPc"/>
    <property type="match status" value="1"/>
</dbReference>
<accession>A0ABR8UNH9</accession>
<sequence length="140" mass="14945">MAATPNVLFICVKNGGKSQMAAALMKDVARGAVDVHSAGTKPGGALNELSARSLAELGIDISSEEPKPVTEHMLEAADVVVTLGRAAKVTVPAGIRHEIWDTDEPSERGIDGMERMRLVRDDINQRVRRLHAELTGHDGA</sequence>
<dbReference type="Proteomes" id="UP000609874">
    <property type="component" value="Unassembled WGS sequence"/>
</dbReference>
<dbReference type="PANTHER" id="PTHR43428:SF1">
    <property type="entry name" value="ARSENATE REDUCTASE"/>
    <property type="match status" value="1"/>
</dbReference>
<name>A0ABR8UNH9_9MICC</name>